<sequence length="93" mass="9890">MERDQRDNCSTTGTSCSFTDLHCSHSYNVTVQALGAECNSNLSSHAEICTVPCSPQNVSASLVCANNSALISWVGNPGSVSYNVGCPGSRWRF</sequence>
<evidence type="ECO:0008006" key="3">
    <source>
        <dbReference type="Google" id="ProtNLM"/>
    </source>
</evidence>
<dbReference type="Proteomes" id="UP001557470">
    <property type="component" value="Unassembled WGS sequence"/>
</dbReference>
<protein>
    <recommendedName>
        <fullName evidence="3">Fibronectin type-III domain-containing protein</fullName>
    </recommendedName>
</protein>
<accession>A0ABD0WS18</accession>
<dbReference type="EMBL" id="JAGEUA010000009">
    <property type="protein sequence ID" value="KAL0966457.1"/>
    <property type="molecule type" value="Genomic_DNA"/>
</dbReference>
<evidence type="ECO:0000313" key="1">
    <source>
        <dbReference type="EMBL" id="KAL0966457.1"/>
    </source>
</evidence>
<dbReference type="InterPro" id="IPR036116">
    <property type="entry name" value="FN3_sf"/>
</dbReference>
<gene>
    <name evidence="1" type="ORF">UPYG_G00295520</name>
</gene>
<evidence type="ECO:0000313" key="2">
    <source>
        <dbReference type="Proteomes" id="UP001557470"/>
    </source>
</evidence>
<comment type="caution">
    <text evidence="1">The sequence shown here is derived from an EMBL/GenBank/DDBJ whole genome shotgun (WGS) entry which is preliminary data.</text>
</comment>
<dbReference type="AlphaFoldDB" id="A0ABD0WS18"/>
<organism evidence="1 2">
    <name type="scientific">Umbra pygmaea</name>
    <name type="common">Eastern mudminnow</name>
    <dbReference type="NCBI Taxonomy" id="75934"/>
    <lineage>
        <taxon>Eukaryota</taxon>
        <taxon>Metazoa</taxon>
        <taxon>Chordata</taxon>
        <taxon>Craniata</taxon>
        <taxon>Vertebrata</taxon>
        <taxon>Euteleostomi</taxon>
        <taxon>Actinopterygii</taxon>
        <taxon>Neopterygii</taxon>
        <taxon>Teleostei</taxon>
        <taxon>Protacanthopterygii</taxon>
        <taxon>Esociformes</taxon>
        <taxon>Umbridae</taxon>
        <taxon>Umbra</taxon>
    </lineage>
</organism>
<name>A0ABD0WS18_UMBPY</name>
<dbReference type="PANTHER" id="PTHR47135">
    <property type="entry name" value="FIBRONECTIN TYPE III DOMAIN-CONTAINING PROTEIN 7"/>
    <property type="match status" value="1"/>
</dbReference>
<keyword evidence="2" id="KW-1185">Reference proteome</keyword>
<proteinExistence type="predicted"/>
<reference evidence="1 2" key="1">
    <citation type="submission" date="2024-06" db="EMBL/GenBank/DDBJ databases">
        <authorList>
            <person name="Pan Q."/>
            <person name="Wen M."/>
            <person name="Jouanno E."/>
            <person name="Zahm M."/>
            <person name="Klopp C."/>
            <person name="Cabau C."/>
            <person name="Louis A."/>
            <person name="Berthelot C."/>
            <person name="Parey E."/>
            <person name="Roest Crollius H."/>
            <person name="Montfort J."/>
            <person name="Robinson-Rechavi M."/>
            <person name="Bouchez O."/>
            <person name="Lampietro C."/>
            <person name="Lopez Roques C."/>
            <person name="Donnadieu C."/>
            <person name="Postlethwait J."/>
            <person name="Bobe J."/>
            <person name="Verreycken H."/>
            <person name="Guiguen Y."/>
        </authorList>
    </citation>
    <scope>NUCLEOTIDE SEQUENCE [LARGE SCALE GENOMIC DNA]</scope>
    <source>
        <strain evidence="1">Up_M1</strain>
        <tissue evidence="1">Testis</tissue>
    </source>
</reference>
<dbReference type="SUPFAM" id="SSF49265">
    <property type="entry name" value="Fibronectin type III"/>
    <property type="match status" value="1"/>
</dbReference>